<organism evidence="2 3">
    <name type="scientific">Owenia fusiformis</name>
    <name type="common">Polychaete worm</name>
    <dbReference type="NCBI Taxonomy" id="6347"/>
    <lineage>
        <taxon>Eukaryota</taxon>
        <taxon>Metazoa</taxon>
        <taxon>Spiralia</taxon>
        <taxon>Lophotrochozoa</taxon>
        <taxon>Annelida</taxon>
        <taxon>Polychaeta</taxon>
        <taxon>Sedentaria</taxon>
        <taxon>Canalipalpata</taxon>
        <taxon>Sabellida</taxon>
        <taxon>Oweniida</taxon>
        <taxon>Oweniidae</taxon>
        <taxon>Owenia</taxon>
    </lineage>
</organism>
<feature type="transmembrane region" description="Helical" evidence="1">
    <location>
        <begin position="12"/>
        <end position="35"/>
    </location>
</feature>
<dbReference type="AlphaFoldDB" id="A0A8S4MWL1"/>
<comment type="caution">
    <text evidence="2">The sequence shown here is derived from an EMBL/GenBank/DDBJ whole genome shotgun (WGS) entry which is preliminary data.</text>
</comment>
<feature type="transmembrane region" description="Helical" evidence="1">
    <location>
        <begin position="123"/>
        <end position="144"/>
    </location>
</feature>
<dbReference type="EMBL" id="CAIIXF020000001">
    <property type="protein sequence ID" value="CAH1772883.1"/>
    <property type="molecule type" value="Genomic_DNA"/>
</dbReference>
<reference evidence="2" key="1">
    <citation type="submission" date="2022-03" db="EMBL/GenBank/DDBJ databases">
        <authorList>
            <person name="Martin C."/>
        </authorList>
    </citation>
    <scope>NUCLEOTIDE SEQUENCE</scope>
</reference>
<evidence type="ECO:0000313" key="3">
    <source>
        <dbReference type="Proteomes" id="UP000749559"/>
    </source>
</evidence>
<evidence type="ECO:0000256" key="1">
    <source>
        <dbReference type="SAM" id="Phobius"/>
    </source>
</evidence>
<sequence length="233" mass="26233">MSNSGKVTIRVKICFAMHLISITLHSIAVGTNYWATRKSTLKFGGFHNVGLWYSCNDIRGCVSSFSPDNLLANEGKDVWLLTYMKSILTAGMALVSQCAIILAFFNLWMYMKKFNRKYLSHTTGFSFIAAVFDLVLISIWVAVISQEWTKDTPWGLHYSAGIIIIVAIMNICSGVLVSVEMPDNHKQDESGRFQTNPSTTQAFNISIIYDNPAFSPNNAFHNNNNEEEDRTMY</sequence>
<feature type="transmembrane region" description="Helical" evidence="1">
    <location>
        <begin position="87"/>
        <end position="111"/>
    </location>
</feature>
<dbReference type="Proteomes" id="UP000749559">
    <property type="component" value="Unassembled WGS sequence"/>
</dbReference>
<protein>
    <submittedName>
        <fullName evidence="2">Uncharacterized protein</fullName>
    </submittedName>
</protein>
<accession>A0A8S4MWL1</accession>
<proteinExistence type="predicted"/>
<gene>
    <name evidence="2" type="ORF">OFUS_LOCUS568</name>
</gene>
<keyword evidence="1" id="KW-0812">Transmembrane</keyword>
<keyword evidence="1" id="KW-0472">Membrane</keyword>
<evidence type="ECO:0000313" key="2">
    <source>
        <dbReference type="EMBL" id="CAH1772883.1"/>
    </source>
</evidence>
<dbReference type="Gene3D" id="1.20.140.150">
    <property type="match status" value="1"/>
</dbReference>
<keyword evidence="1" id="KW-1133">Transmembrane helix</keyword>
<name>A0A8S4MWL1_OWEFU</name>
<keyword evidence="3" id="KW-1185">Reference proteome</keyword>
<feature type="transmembrane region" description="Helical" evidence="1">
    <location>
        <begin position="156"/>
        <end position="177"/>
    </location>
</feature>